<keyword evidence="2" id="KW-1185">Reference proteome</keyword>
<accession>A0A821WJ22</accession>
<comment type="caution">
    <text evidence="1">The sequence shown here is derived from an EMBL/GenBank/DDBJ whole genome shotgun (WGS) entry which is preliminary data.</text>
</comment>
<protein>
    <submittedName>
        <fullName evidence="1">Uncharacterized protein</fullName>
    </submittedName>
</protein>
<dbReference type="Proteomes" id="UP000663880">
    <property type="component" value="Unassembled WGS sequence"/>
</dbReference>
<evidence type="ECO:0000313" key="2">
    <source>
        <dbReference type="Proteomes" id="UP000663880"/>
    </source>
</evidence>
<dbReference type="InterPro" id="IPR027844">
    <property type="entry name" value="INTS15"/>
</dbReference>
<proteinExistence type="predicted"/>
<dbReference type="PANTHER" id="PTHR14540:SF2">
    <property type="entry name" value="INTEGRATOR COMPLEX SUBUNIT 15"/>
    <property type="match status" value="1"/>
</dbReference>
<sequence>MSASDLKHALRKFEYPACAKEALFKMEQLLIGRSAPSSKQQDIAMDITSEFIFCEVDRRGVRRGTGLNPLQELQLIDILSEYISTCNNETTKNTIFLSLFGSMESQRKLKILSILASMAVSASCTPVLLALGVWLQQMGCSSPQSLKLAQSVIQDHFYLNTTNQNCLKSLATTAPQFVSNFITAVTDLYMCDSQGASKMPPKNLLEVITSWVYSNPTLCMSAQLNPAALPVGAIPMAVVTPLAGLIHWCALASLYVQDTNTVEEEPPIKKIKIEWETHVKPNTTNYIKESELYTKLHLAVLNSLRAGKRSHLPTASVNAQHLVSLTPMVQSYAHQLVKKGFKLQNDKKLQDCLDRIGQAVQVALANNCVYGNISNLLASLDTLPENKLLQIIIRKHQCV</sequence>
<dbReference type="EMBL" id="CAJOBZ010000061">
    <property type="protein sequence ID" value="CAF4927527.1"/>
    <property type="molecule type" value="Genomic_DNA"/>
</dbReference>
<evidence type="ECO:0000313" key="1">
    <source>
        <dbReference type="EMBL" id="CAF4927527.1"/>
    </source>
</evidence>
<gene>
    <name evidence="1" type="ORF">PMACD_LOCUS13570</name>
</gene>
<dbReference type="PANTHER" id="PTHR14540">
    <property type="entry name" value="INTEGRATOR COMPLEX SUBUNIT 15"/>
    <property type="match status" value="1"/>
</dbReference>
<dbReference type="Pfam" id="PF14964">
    <property type="entry name" value="INTS15"/>
    <property type="match status" value="1"/>
</dbReference>
<dbReference type="OrthoDB" id="5861309at2759"/>
<name>A0A821WJ22_9NEOP</name>
<dbReference type="AlphaFoldDB" id="A0A821WJ22"/>
<reference evidence="1" key="1">
    <citation type="submission" date="2021-02" db="EMBL/GenBank/DDBJ databases">
        <authorList>
            <person name="Steward A R."/>
        </authorList>
    </citation>
    <scope>NUCLEOTIDE SEQUENCE</scope>
</reference>
<organism evidence="1 2">
    <name type="scientific">Pieris macdunnoughi</name>
    <dbReference type="NCBI Taxonomy" id="345717"/>
    <lineage>
        <taxon>Eukaryota</taxon>
        <taxon>Metazoa</taxon>
        <taxon>Ecdysozoa</taxon>
        <taxon>Arthropoda</taxon>
        <taxon>Hexapoda</taxon>
        <taxon>Insecta</taxon>
        <taxon>Pterygota</taxon>
        <taxon>Neoptera</taxon>
        <taxon>Endopterygota</taxon>
        <taxon>Lepidoptera</taxon>
        <taxon>Glossata</taxon>
        <taxon>Ditrysia</taxon>
        <taxon>Papilionoidea</taxon>
        <taxon>Pieridae</taxon>
        <taxon>Pierinae</taxon>
        <taxon>Pieris</taxon>
    </lineage>
</organism>